<protein>
    <submittedName>
        <fullName evidence="1">Uncharacterized protein</fullName>
    </submittedName>
</protein>
<organism evidence="1 2">
    <name type="scientific">Mycteria americana</name>
    <name type="common">Wood stork</name>
    <dbReference type="NCBI Taxonomy" id="33587"/>
    <lineage>
        <taxon>Eukaryota</taxon>
        <taxon>Metazoa</taxon>
        <taxon>Chordata</taxon>
        <taxon>Craniata</taxon>
        <taxon>Vertebrata</taxon>
        <taxon>Euteleostomi</taxon>
        <taxon>Archelosauria</taxon>
        <taxon>Archosauria</taxon>
        <taxon>Dinosauria</taxon>
        <taxon>Saurischia</taxon>
        <taxon>Theropoda</taxon>
        <taxon>Coelurosauria</taxon>
        <taxon>Aves</taxon>
        <taxon>Neognathae</taxon>
        <taxon>Neoaves</taxon>
        <taxon>Aequornithes</taxon>
        <taxon>Ciconiiformes</taxon>
        <taxon>Ciconiidae</taxon>
        <taxon>Mycteria</taxon>
    </lineage>
</organism>
<comment type="caution">
    <text evidence="1">The sequence shown here is derived from an EMBL/GenBank/DDBJ whole genome shotgun (WGS) entry which is preliminary data.</text>
</comment>
<accession>A0AAN7S0Y4</accession>
<evidence type="ECO:0000313" key="2">
    <source>
        <dbReference type="Proteomes" id="UP001333110"/>
    </source>
</evidence>
<proteinExistence type="predicted"/>
<dbReference type="Proteomes" id="UP001333110">
    <property type="component" value="Unassembled WGS sequence"/>
</dbReference>
<name>A0AAN7S0Y4_MYCAM</name>
<dbReference type="AlphaFoldDB" id="A0AAN7S0Y4"/>
<dbReference type="EMBL" id="JAUNZN010000003">
    <property type="protein sequence ID" value="KAK4824285.1"/>
    <property type="molecule type" value="Genomic_DNA"/>
</dbReference>
<gene>
    <name evidence="1" type="ORF">QYF61_012845</name>
</gene>
<keyword evidence="2" id="KW-1185">Reference proteome</keyword>
<evidence type="ECO:0000313" key="1">
    <source>
        <dbReference type="EMBL" id="KAK4824285.1"/>
    </source>
</evidence>
<reference evidence="1 2" key="1">
    <citation type="journal article" date="2023" name="J. Hered.">
        <title>Chromosome-level genome of the wood stork (Mycteria americana) provides insight into avian chromosome evolution.</title>
        <authorList>
            <person name="Flamio R. Jr."/>
            <person name="Ramstad K.M."/>
        </authorList>
    </citation>
    <scope>NUCLEOTIDE SEQUENCE [LARGE SCALE GENOMIC DNA]</scope>
    <source>
        <strain evidence="1">JAX WOST 10</strain>
    </source>
</reference>
<sequence length="261" mass="29178">MKGEVLQPYEDFCGPPLDLLQQVHVCPLLRTPELDAVLQDMGGLLGCERTLPAHVQLFVHQYRRAALNPFIPQPVLIPGIALTQVQDPALGLVEPHEAHIVPLLQLVQVPLDDIPSFWRVNCTTQLGVICKLAEGALNLAVNVIDENIEQHWSQRAAQRAMLQTYLQEKNERGETCQSSTIAFYEIDDSLKVSKSTTSFKLQLARFPENMEKKAHFKNVVLSKLAWCTTASSVTQSEDELAFQLRSADTKCSQNHSRDEGP</sequence>